<evidence type="ECO:0000313" key="3">
    <source>
        <dbReference type="EMBL" id="SUZ73637.1"/>
    </source>
</evidence>
<dbReference type="SUPFAM" id="SSF52540">
    <property type="entry name" value="P-loop containing nucleoside triphosphate hydrolases"/>
    <property type="match status" value="1"/>
</dbReference>
<dbReference type="Pfam" id="PF07755">
    <property type="entry name" value="DUF1611"/>
    <property type="match status" value="1"/>
</dbReference>
<dbReference type="Gene3D" id="3.40.50.300">
    <property type="entry name" value="P-loop containing nucleotide triphosphate hydrolases"/>
    <property type="match status" value="1"/>
</dbReference>
<feature type="domain" description="D-glutamate N-acetyltransferase-like N-terminal" evidence="2">
    <location>
        <begin position="35"/>
        <end position="128"/>
    </location>
</feature>
<feature type="domain" description="D-glutamate N-acetyltransferase-like C-terminal" evidence="1">
    <location>
        <begin position="134"/>
        <end position="333"/>
    </location>
</feature>
<dbReference type="InterPro" id="IPR035402">
    <property type="entry name" value="DgcN-like_N"/>
</dbReference>
<dbReference type="InterPro" id="IPR027417">
    <property type="entry name" value="P-loop_NTPase"/>
</dbReference>
<evidence type="ECO:0000259" key="2">
    <source>
        <dbReference type="Pfam" id="PF17396"/>
    </source>
</evidence>
<accession>A0A381Q6D4</accession>
<dbReference type="Gene3D" id="3.40.50.720">
    <property type="entry name" value="NAD(P)-binding Rossmann-like Domain"/>
    <property type="match status" value="1"/>
</dbReference>
<protein>
    <recommendedName>
        <fullName evidence="4">DUF1611 domain-containing protein</fullName>
    </recommendedName>
</protein>
<dbReference type="PANTHER" id="PTHR40690">
    <property type="entry name" value="GLL3100 PROTEIN"/>
    <property type="match status" value="1"/>
</dbReference>
<name>A0A381Q6D4_9ZZZZ</name>
<dbReference type="AlphaFoldDB" id="A0A381Q6D4"/>
<dbReference type="InterPro" id="IPR035086">
    <property type="entry name" value="DgcN-like_C"/>
</dbReference>
<dbReference type="EMBL" id="UINC01001184">
    <property type="protein sequence ID" value="SUZ73637.1"/>
    <property type="molecule type" value="Genomic_DNA"/>
</dbReference>
<dbReference type="Pfam" id="PF17396">
    <property type="entry name" value="DUF1611_N"/>
    <property type="match status" value="1"/>
</dbReference>
<evidence type="ECO:0008006" key="4">
    <source>
        <dbReference type="Google" id="ProtNLM"/>
    </source>
</evidence>
<dbReference type="PANTHER" id="PTHR40690:SF1">
    <property type="entry name" value="DUF1611 DOMAIN-CONTAINING PROTEIN"/>
    <property type="match status" value="1"/>
</dbReference>
<dbReference type="InterPro" id="IPR011669">
    <property type="entry name" value="DgcN-like"/>
</dbReference>
<dbReference type="PIRSF" id="PIRSF026760">
    <property type="entry name" value="UCP026760"/>
    <property type="match status" value="1"/>
</dbReference>
<evidence type="ECO:0000259" key="1">
    <source>
        <dbReference type="Pfam" id="PF07755"/>
    </source>
</evidence>
<proteinExistence type="predicted"/>
<gene>
    <name evidence="3" type="ORF">METZ01_LOCUS26491</name>
</gene>
<organism evidence="3">
    <name type="scientific">marine metagenome</name>
    <dbReference type="NCBI Taxonomy" id="408172"/>
    <lineage>
        <taxon>unclassified sequences</taxon>
        <taxon>metagenomes</taxon>
        <taxon>ecological metagenomes</taxon>
    </lineage>
</organism>
<reference evidence="3" key="1">
    <citation type="submission" date="2018-05" db="EMBL/GenBank/DDBJ databases">
        <authorList>
            <person name="Lanie J.A."/>
            <person name="Ng W.-L."/>
            <person name="Kazmierczak K.M."/>
            <person name="Andrzejewski T.M."/>
            <person name="Davidsen T.M."/>
            <person name="Wayne K.J."/>
            <person name="Tettelin H."/>
            <person name="Glass J.I."/>
            <person name="Rusch D."/>
            <person name="Podicherti R."/>
            <person name="Tsui H.-C.T."/>
            <person name="Winkler M.E."/>
        </authorList>
    </citation>
    <scope>NUCLEOTIDE SEQUENCE</scope>
</reference>
<sequence length="339" mass="37106">MAIWMEGSLDDDYGKMGISAMRYLENEIVCVIDSTHSGKVVSEVSPIINKDIIIVDSLEKAKSMGASVLLLGVLTSGGVLPDHWEETIIKTLKLGLSLINGLHVNLNDKYSSYIVDKSNQWIWDTRTPQFIPKIGSGETLKLNNKRVLMIGTDMASGKMTTGLELYSYLKNKSINVGFVATGQIGIMLTGKGIPLDAYKLDYACGAVQHAVMEEKDKDVVIVEGQGSILHPGSTATLPLMRGTCPTHMILCHLAHNNKLRSPEWVKIPNLLSFIKLNEELANVLGTYANSKVVGVSLNTSRLNDDEAKNYIAKVEKETGLPTADVIRFGGDKIFDKIIE</sequence>